<keyword evidence="6" id="KW-0560">Oxidoreductase</keyword>
<keyword evidence="9" id="KW-1185">Reference proteome</keyword>
<evidence type="ECO:0000256" key="1">
    <source>
        <dbReference type="ARBA" id="ARBA00001974"/>
    </source>
</evidence>
<comment type="caution">
    <text evidence="8">The sequence shown here is derived from an EMBL/GenBank/DDBJ whole genome shotgun (WGS) entry which is preliminary data.</text>
</comment>
<evidence type="ECO:0000313" key="9">
    <source>
        <dbReference type="Proteomes" id="UP000282957"/>
    </source>
</evidence>
<evidence type="ECO:0000313" key="8">
    <source>
        <dbReference type="EMBL" id="RVT91527.1"/>
    </source>
</evidence>
<protein>
    <submittedName>
        <fullName evidence="8">NAD(P)/FAD-dependent oxidoreductase</fullName>
    </submittedName>
</protein>
<dbReference type="Proteomes" id="UP000282957">
    <property type="component" value="Unassembled WGS sequence"/>
</dbReference>
<dbReference type="PANTHER" id="PTHR43098:SF3">
    <property type="entry name" value="L-ORNITHINE N(5)-MONOOXYGENASE-RELATED"/>
    <property type="match status" value="1"/>
</dbReference>
<dbReference type="InterPro" id="IPR050775">
    <property type="entry name" value="FAD-binding_Monooxygenases"/>
</dbReference>
<comment type="cofactor">
    <cofactor evidence="1">
        <name>FAD</name>
        <dbReference type="ChEBI" id="CHEBI:57692"/>
    </cofactor>
</comment>
<keyword evidence="4" id="KW-0274">FAD</keyword>
<dbReference type="InterPro" id="IPR036188">
    <property type="entry name" value="FAD/NAD-bd_sf"/>
</dbReference>
<gene>
    <name evidence="8" type="ORF">EOD42_21390</name>
</gene>
<dbReference type="RefSeq" id="WP_127789630.1">
    <property type="nucleotide sequence ID" value="NZ_SACL01000010.1"/>
</dbReference>
<dbReference type="OrthoDB" id="312624at2"/>
<dbReference type="GO" id="GO:0004497">
    <property type="term" value="F:monooxygenase activity"/>
    <property type="evidence" value="ECO:0007669"/>
    <property type="project" value="UniProtKB-KW"/>
</dbReference>
<evidence type="ECO:0000256" key="4">
    <source>
        <dbReference type="ARBA" id="ARBA00022827"/>
    </source>
</evidence>
<dbReference type="Pfam" id="PF13738">
    <property type="entry name" value="Pyr_redox_3"/>
    <property type="match status" value="1"/>
</dbReference>
<sequence length="537" mass="59760">MQDAEHFDVVIVGAGFAGLYLLHRLRGQGMSAVALEAADGVGGTWYWNRYPGARCDVESMQYSYSFDEELQQEWRWSERFATQPEILRYANHVADRFDLRRDIRFGTRVTGAEFERDRWLVRTTAGRFIGRFCVMATGCLSSTRMPDFPGLESFRGKTYHTGQWPHEGVDFTGQRVGVVGTGSSAIQSIPVIAEQAAHVHVFQRTPNFSIPAHNRPLDEAYERSWKDVYAERRRKARMMRTGIDYPVNQASALEVEPSERQRIYEDRWALGSTSFMAAFGDLITDQAANETAAEFVRGKIRAAVKDPAVAELLCPDNHPIGTKRICVDTGYYETFNRDNVTLVNLRGAPIEAITPEGLRTAEASYAFDSIVFATGFDAMTGTLLAMDIRGEGGLRLEDAWAAGPVTYLGLMVAGFPNLFTVTGPGSPSVLSNMIVSIEQHVDWITDALAWLRGRGLTRMQATEQAQDEWVRHANEVAHRTLYPQANSWYMGVNIPGKPQVFMPYIGGVGAYRQICDEVAAEGYRGFALSGAKAQAAE</sequence>
<dbReference type="PANTHER" id="PTHR43098">
    <property type="entry name" value="L-ORNITHINE N(5)-MONOOXYGENASE-RELATED"/>
    <property type="match status" value="1"/>
</dbReference>
<reference evidence="8 9" key="1">
    <citation type="submission" date="2019-01" db="EMBL/GenBank/DDBJ databases">
        <authorList>
            <person name="Chen W.-M."/>
        </authorList>
    </citation>
    <scope>NUCLEOTIDE SEQUENCE [LARGE SCALE GENOMIC DNA]</scope>
    <source>
        <strain evidence="8 9">CCP-6</strain>
    </source>
</reference>
<dbReference type="SUPFAM" id="SSF51905">
    <property type="entry name" value="FAD/NAD(P)-binding domain"/>
    <property type="match status" value="2"/>
</dbReference>
<accession>A0A437M1H4</accession>
<evidence type="ECO:0000256" key="3">
    <source>
        <dbReference type="ARBA" id="ARBA00022630"/>
    </source>
</evidence>
<keyword evidence="3" id="KW-0285">Flavoprotein</keyword>
<evidence type="ECO:0000256" key="5">
    <source>
        <dbReference type="ARBA" id="ARBA00022857"/>
    </source>
</evidence>
<evidence type="ECO:0000256" key="2">
    <source>
        <dbReference type="ARBA" id="ARBA00010139"/>
    </source>
</evidence>
<name>A0A437M1H4_9PROT</name>
<evidence type="ECO:0000256" key="6">
    <source>
        <dbReference type="ARBA" id="ARBA00023002"/>
    </source>
</evidence>
<organism evidence="8 9">
    <name type="scientific">Rhodovarius crocodyli</name>
    <dbReference type="NCBI Taxonomy" id="1979269"/>
    <lineage>
        <taxon>Bacteria</taxon>
        <taxon>Pseudomonadati</taxon>
        <taxon>Pseudomonadota</taxon>
        <taxon>Alphaproteobacteria</taxon>
        <taxon>Acetobacterales</taxon>
        <taxon>Roseomonadaceae</taxon>
        <taxon>Rhodovarius</taxon>
    </lineage>
</organism>
<evidence type="ECO:0000256" key="7">
    <source>
        <dbReference type="ARBA" id="ARBA00023033"/>
    </source>
</evidence>
<keyword evidence="5" id="KW-0521">NADP</keyword>
<proteinExistence type="inferred from homology"/>
<comment type="similarity">
    <text evidence="2">Belongs to the FAD-binding monooxygenase family.</text>
</comment>
<dbReference type="Gene3D" id="3.50.50.60">
    <property type="entry name" value="FAD/NAD(P)-binding domain"/>
    <property type="match status" value="2"/>
</dbReference>
<keyword evidence="7" id="KW-0503">Monooxygenase</keyword>
<dbReference type="EMBL" id="SACL01000010">
    <property type="protein sequence ID" value="RVT91527.1"/>
    <property type="molecule type" value="Genomic_DNA"/>
</dbReference>
<dbReference type="AlphaFoldDB" id="A0A437M1H4"/>